<accession>A0ABM9HW10</accession>
<dbReference type="Proteomes" id="UP001531446">
    <property type="component" value="Segment"/>
</dbReference>
<gene>
    <name evidence="1" type="ORF">CTG158_LOCUS15</name>
</gene>
<evidence type="ECO:0000313" key="1">
    <source>
        <dbReference type="EMBL" id="CAI4043379.1"/>
    </source>
</evidence>
<reference evidence="1" key="1">
    <citation type="submission" date="2022-10" db="EMBL/GenBank/DDBJ databases">
        <authorList>
            <person name="Bize A."/>
        </authorList>
    </citation>
    <scope>NUCLEOTIDE SEQUENCE [LARGE SCALE GENOMIC DNA]</scope>
</reference>
<organism evidence="1 2">
    <name type="scientific">uncultured archaeal virus</name>
    <dbReference type="NCBI Taxonomy" id="1960247"/>
    <lineage>
        <taxon>Viruses</taxon>
        <taxon>environmental samples</taxon>
    </lineage>
</organism>
<keyword evidence="2" id="KW-1185">Reference proteome</keyword>
<protein>
    <submittedName>
        <fullName evidence="1">Tail completion protein (HK97 gp10-like structural protein)</fullName>
    </submittedName>
</protein>
<sequence>MVLTNEDDVIHALETKADRLPRMAQETVYDIGNAVRNAAIGRAPVVTGFLKNSHVFELLSPYEGIMYPDAPYAPFVILGHNIVARGRRGGRWHMRRITGRTKPNPYLKESVVTAGPEIQKILGKFTAWMEA</sequence>
<evidence type="ECO:0000313" key="2">
    <source>
        <dbReference type="Proteomes" id="UP001531446"/>
    </source>
</evidence>
<dbReference type="EMBL" id="OX365879">
    <property type="protein sequence ID" value="CAI4043379.1"/>
    <property type="molecule type" value="Genomic_DNA"/>
</dbReference>
<name>A0ABM9HW10_9VIRU</name>
<proteinExistence type="predicted"/>